<proteinExistence type="predicted"/>
<organism evidence="1 2">
    <name type="scientific">Marinomonas primoryensis</name>
    <dbReference type="NCBI Taxonomy" id="178399"/>
    <lineage>
        <taxon>Bacteria</taxon>
        <taxon>Pseudomonadati</taxon>
        <taxon>Pseudomonadota</taxon>
        <taxon>Gammaproteobacteria</taxon>
        <taxon>Oceanospirillales</taxon>
        <taxon>Oceanospirillaceae</taxon>
        <taxon>Marinomonas</taxon>
    </lineage>
</organism>
<dbReference type="EMBL" id="CP054301">
    <property type="protein sequence ID" value="QKK81598.1"/>
    <property type="molecule type" value="Genomic_DNA"/>
</dbReference>
<protein>
    <submittedName>
        <fullName evidence="1">Uncharacterized protein</fullName>
    </submittedName>
</protein>
<evidence type="ECO:0000313" key="2">
    <source>
        <dbReference type="Proteomes" id="UP000509371"/>
    </source>
</evidence>
<dbReference type="Proteomes" id="UP000509371">
    <property type="component" value="Chromosome"/>
</dbReference>
<reference evidence="1 2" key="1">
    <citation type="submission" date="2020-06" db="EMBL/GenBank/DDBJ databases">
        <authorList>
            <person name="Voronona O.L."/>
            <person name="Aksenova E.I."/>
            <person name="Kunda M.S."/>
            <person name="Semenov A.N."/>
            <person name="Ryzhova N."/>
        </authorList>
    </citation>
    <scope>NUCLEOTIDE SEQUENCE [LARGE SCALE GENOMIC DNA]</scope>
    <source>
        <strain evidence="1 2">MPKMM3633</strain>
    </source>
</reference>
<dbReference type="KEGG" id="mpri:MP3633_2871"/>
<name>A0A859CYC4_9GAMM</name>
<sequence length="37" mass="4449">MRLLMKFKGWYFYNLQTSMQATPVKILTNGYFIAIFL</sequence>
<evidence type="ECO:0000313" key="1">
    <source>
        <dbReference type="EMBL" id="QKK81598.1"/>
    </source>
</evidence>
<accession>A0A859CYC4</accession>
<dbReference type="AlphaFoldDB" id="A0A859CYC4"/>
<gene>
    <name evidence="1" type="ORF">MP3633_2871</name>
</gene>